<dbReference type="STRING" id="231916.A0A409YXB4"/>
<feature type="compositionally biased region" description="Low complexity" evidence="3">
    <location>
        <begin position="389"/>
        <end position="417"/>
    </location>
</feature>
<dbReference type="EMBL" id="NHYE01000058">
    <property type="protein sequence ID" value="PPR07630.1"/>
    <property type="molecule type" value="Genomic_DNA"/>
</dbReference>
<proteinExistence type="predicted"/>
<sequence length="652" mass="67578">MASAVYTEPPASRLSISLEGSASASPFPSPSSSFLPPPTPGAHEFAVKPAPPARSGSTAPASARKSGGSQPATSQRLSGSHNGDASSQPYGDGSEPRTNSRPDSSSSSQRTSLNGLQVPQPNGAIQHPAVNEVRTQSVPASPGLVSPMTPTPSSIQRHPSPPPPTDTGAGMTDRSQTPPNAAHSREVSSSTTTPTKQSSSLPPTESAQASTSSSSSSSSKDTTAAAGRESPLSKIIIPDLDQSNLIAEGPSSPSAFSTTSTKSRSRPLSSALSAISTNADPSLFSNRPAPPSPISRRASKAYSTSSTRSRKSSRPPSTSVSRANSMRKSVSGTSARNSPVIQPSPNPHRQSIGSQLAQGGLFPPLPSPHNLNFPLNASLTPTGLSPPISAAATAGSGNSNSLPTTPATATPSTALLSQSQQKRVSTATTSNEIYIKVRDFGFPPTDERHNGLGVDVPKANKVNRLNRRLGPRTLSQMSAESTDGWDEEGEDEAMQMDGFRISLGRLGVGMGWSSAWGSGAGGSGETAADVLERESRERGGYPSRSEMDINFLTGEEGGEGGSEGDFYDADDMDAEYQEGEEEEDMLYPGLYRALYAFEPEGTAEMRLEEDQLVRVVGRGGGVGWAIVIDEKGTSELAANGGTGPKHALVPES</sequence>
<evidence type="ECO:0000256" key="2">
    <source>
        <dbReference type="PROSITE-ProRule" id="PRU00192"/>
    </source>
</evidence>
<feature type="compositionally biased region" description="Polar residues" evidence="3">
    <location>
        <begin position="67"/>
        <end position="89"/>
    </location>
</feature>
<evidence type="ECO:0000313" key="6">
    <source>
        <dbReference type="Proteomes" id="UP000284706"/>
    </source>
</evidence>
<feature type="domain" description="SH3" evidence="4">
    <location>
        <begin position="586"/>
        <end position="652"/>
    </location>
</feature>
<protein>
    <recommendedName>
        <fullName evidence="4">SH3 domain-containing protein</fullName>
    </recommendedName>
</protein>
<evidence type="ECO:0000256" key="3">
    <source>
        <dbReference type="SAM" id="MobiDB-lite"/>
    </source>
</evidence>
<feature type="compositionally biased region" description="Polar residues" evidence="3">
    <location>
        <begin position="418"/>
        <end position="427"/>
    </location>
</feature>
<dbReference type="AlphaFoldDB" id="A0A409YXB4"/>
<evidence type="ECO:0000313" key="5">
    <source>
        <dbReference type="EMBL" id="PPR07630.1"/>
    </source>
</evidence>
<feature type="compositionally biased region" description="Polar residues" evidence="3">
    <location>
        <begin position="101"/>
        <end position="120"/>
    </location>
</feature>
<dbReference type="PROSITE" id="PS50002">
    <property type="entry name" value="SH3"/>
    <property type="match status" value="1"/>
</dbReference>
<dbReference type="OrthoDB" id="19092at2759"/>
<feature type="non-terminal residue" evidence="5">
    <location>
        <position position="652"/>
    </location>
</feature>
<feature type="region of interest" description="Disordered" evidence="3">
    <location>
        <begin position="388"/>
        <end position="427"/>
    </location>
</feature>
<dbReference type="InParanoid" id="A0A409YXB4"/>
<keyword evidence="6" id="KW-1185">Reference proteome</keyword>
<comment type="caution">
    <text evidence="5">The sequence shown here is derived from an EMBL/GenBank/DDBJ whole genome shotgun (WGS) entry which is preliminary data.</text>
</comment>
<organism evidence="5 6">
    <name type="scientific">Gymnopilus dilepis</name>
    <dbReference type="NCBI Taxonomy" id="231916"/>
    <lineage>
        <taxon>Eukaryota</taxon>
        <taxon>Fungi</taxon>
        <taxon>Dikarya</taxon>
        <taxon>Basidiomycota</taxon>
        <taxon>Agaricomycotina</taxon>
        <taxon>Agaricomycetes</taxon>
        <taxon>Agaricomycetidae</taxon>
        <taxon>Agaricales</taxon>
        <taxon>Agaricineae</taxon>
        <taxon>Hymenogastraceae</taxon>
        <taxon>Gymnopilus</taxon>
    </lineage>
</organism>
<dbReference type="Proteomes" id="UP000284706">
    <property type="component" value="Unassembled WGS sequence"/>
</dbReference>
<feature type="compositionally biased region" description="Low complexity" evidence="3">
    <location>
        <begin position="21"/>
        <end position="34"/>
    </location>
</feature>
<accession>A0A409YXB4</accession>
<feature type="compositionally biased region" description="Low complexity" evidence="3">
    <location>
        <begin position="314"/>
        <end position="323"/>
    </location>
</feature>
<feature type="compositionally biased region" description="Low complexity" evidence="3">
    <location>
        <begin position="188"/>
        <end position="226"/>
    </location>
</feature>
<feature type="compositionally biased region" description="Polar residues" evidence="3">
    <location>
        <begin position="324"/>
        <end position="357"/>
    </location>
</feature>
<name>A0A409YXB4_9AGAR</name>
<feature type="region of interest" description="Disordered" evidence="3">
    <location>
        <begin position="1"/>
        <end position="367"/>
    </location>
</feature>
<feature type="compositionally biased region" description="Low complexity" evidence="3">
    <location>
        <begin position="294"/>
        <end position="307"/>
    </location>
</feature>
<feature type="compositionally biased region" description="Low complexity" evidence="3">
    <location>
        <begin position="251"/>
        <end position="276"/>
    </location>
</feature>
<gene>
    <name evidence="5" type="ORF">CVT26_001698</name>
</gene>
<reference evidence="5 6" key="1">
    <citation type="journal article" date="2018" name="Evol. Lett.">
        <title>Horizontal gene cluster transfer increased hallucinogenic mushroom diversity.</title>
        <authorList>
            <person name="Reynolds H.T."/>
            <person name="Vijayakumar V."/>
            <person name="Gluck-Thaler E."/>
            <person name="Korotkin H.B."/>
            <person name="Matheny P.B."/>
            <person name="Slot J.C."/>
        </authorList>
    </citation>
    <scope>NUCLEOTIDE SEQUENCE [LARGE SCALE GENOMIC DNA]</scope>
    <source>
        <strain evidence="5 6">SRW20</strain>
    </source>
</reference>
<dbReference type="InterPro" id="IPR001452">
    <property type="entry name" value="SH3_domain"/>
</dbReference>
<feature type="region of interest" description="Disordered" evidence="3">
    <location>
        <begin position="467"/>
        <end position="489"/>
    </location>
</feature>
<evidence type="ECO:0000256" key="1">
    <source>
        <dbReference type="ARBA" id="ARBA00022443"/>
    </source>
</evidence>
<evidence type="ECO:0000259" key="4">
    <source>
        <dbReference type="PROSITE" id="PS50002"/>
    </source>
</evidence>
<keyword evidence="1 2" id="KW-0728">SH3 domain</keyword>